<feature type="transmembrane region" description="Helical" evidence="6">
    <location>
        <begin position="382"/>
        <end position="402"/>
    </location>
</feature>
<dbReference type="Proteomes" id="UP000521676">
    <property type="component" value="Unassembled WGS sequence"/>
</dbReference>
<dbReference type="PROSITE" id="PS50850">
    <property type="entry name" value="MFS"/>
    <property type="match status" value="1"/>
</dbReference>
<evidence type="ECO:0000256" key="1">
    <source>
        <dbReference type="ARBA" id="ARBA00004651"/>
    </source>
</evidence>
<feature type="transmembrane region" description="Helical" evidence="6">
    <location>
        <begin position="315"/>
        <end position="336"/>
    </location>
</feature>
<dbReference type="Pfam" id="PF07690">
    <property type="entry name" value="MFS_1"/>
    <property type="match status" value="1"/>
</dbReference>
<dbReference type="RefSeq" id="WP_341470260.1">
    <property type="nucleotide sequence ID" value="NZ_CP128400.1"/>
</dbReference>
<evidence type="ECO:0000256" key="5">
    <source>
        <dbReference type="ARBA" id="ARBA00023136"/>
    </source>
</evidence>
<feature type="domain" description="Major facilitator superfamily (MFS) profile" evidence="7">
    <location>
        <begin position="224"/>
        <end position="416"/>
    </location>
</feature>
<feature type="transmembrane region" description="Helical" evidence="6">
    <location>
        <begin position="286"/>
        <end position="309"/>
    </location>
</feature>
<comment type="subcellular location">
    <subcellularLocation>
        <location evidence="1">Cell membrane</location>
        <topology evidence="1">Multi-pass membrane protein</topology>
    </subcellularLocation>
</comment>
<feature type="transmembrane region" description="Helical" evidence="6">
    <location>
        <begin position="50"/>
        <end position="68"/>
    </location>
</feature>
<evidence type="ECO:0000313" key="8">
    <source>
        <dbReference type="EMBL" id="NWJ48421.1"/>
    </source>
</evidence>
<evidence type="ECO:0000313" key="9">
    <source>
        <dbReference type="EMBL" id="WJW68355.1"/>
    </source>
</evidence>
<reference evidence="8 10" key="1">
    <citation type="submission" date="2020-06" db="EMBL/GenBank/DDBJ databases">
        <title>Anoxygenic phototrophic Chloroflexota member uses a Type I reaction center.</title>
        <authorList>
            <person name="Tsuji J.M."/>
            <person name="Shaw N.A."/>
            <person name="Nagashima S."/>
            <person name="Venkiteswaran J."/>
            <person name="Schiff S.L."/>
            <person name="Hanada S."/>
            <person name="Tank M."/>
            <person name="Neufeld J.D."/>
        </authorList>
    </citation>
    <scope>NUCLEOTIDE SEQUENCE [LARGE SCALE GENOMIC DNA]</scope>
    <source>
        <strain evidence="8">L227-S17</strain>
    </source>
</reference>
<gene>
    <name evidence="8" type="ORF">HXX08_21405</name>
    <name evidence="9" type="ORF">OZ401_003965</name>
</gene>
<dbReference type="Proteomes" id="UP001431572">
    <property type="component" value="Chromosome 2"/>
</dbReference>
<organism evidence="8 10">
    <name type="scientific">Candidatus Chlorohelix allophototropha</name>
    <dbReference type="NCBI Taxonomy" id="3003348"/>
    <lineage>
        <taxon>Bacteria</taxon>
        <taxon>Bacillati</taxon>
        <taxon>Chloroflexota</taxon>
        <taxon>Chloroflexia</taxon>
        <taxon>Candidatus Chloroheliales</taxon>
        <taxon>Candidatus Chloroheliaceae</taxon>
        <taxon>Candidatus Chlorohelix</taxon>
    </lineage>
</organism>
<dbReference type="GO" id="GO:0005886">
    <property type="term" value="C:plasma membrane"/>
    <property type="evidence" value="ECO:0007669"/>
    <property type="project" value="UniProtKB-SubCell"/>
</dbReference>
<keyword evidence="3 6" id="KW-0812">Transmembrane</keyword>
<evidence type="ECO:0000256" key="2">
    <source>
        <dbReference type="ARBA" id="ARBA00022475"/>
    </source>
</evidence>
<keyword evidence="5 6" id="KW-0472">Membrane</keyword>
<dbReference type="InterPro" id="IPR020846">
    <property type="entry name" value="MFS_dom"/>
</dbReference>
<dbReference type="InterPro" id="IPR036259">
    <property type="entry name" value="MFS_trans_sf"/>
</dbReference>
<sequence>MLPKFTGLWRHPNFIKLWAGETVSLLGSQISLLALPLTAILMLKATSVQMGFLGVAEFAPLLLVSLFAGVWVDQLPRRRLMIGSAIGQALLLSSIPLVSLWGLLSMEYLYGVSFLIGTLSVFFAIAYQSYLPTLIQTDYLVEGNSKLEISQSLAEIAGPGIGGSLVQLLTAPFAILADAASFLVSALCLSMIRQPEPLLPPRTQKIKIWSQIGEGLRVILTNRILVSFALCNSTINFSQQLIFTVFTLYVVSELHIEPVLLGFILSAGSVGGLIGAVLAERVTRRFGFGFTIVATTLIGGISSLLIPLATNPLTLAIPLLIASRFLYGLVNPIYHVSQISVRQAITPNRLQGRVNASMRFLAGGVIPIGAFVGGLLGSTLGLRATMLVGAIGMLVPFLWVFFSPVRKIQDSPTALN</sequence>
<feature type="transmembrane region" description="Helical" evidence="6">
    <location>
        <begin position="80"/>
        <end position="101"/>
    </location>
</feature>
<feature type="transmembrane region" description="Helical" evidence="6">
    <location>
        <begin position="108"/>
        <end position="130"/>
    </location>
</feature>
<reference evidence="9" key="2">
    <citation type="journal article" date="2024" name="Nature">
        <title>Anoxygenic phototroph of the Chloroflexota uses a type I reaction centre.</title>
        <authorList>
            <person name="Tsuji J.M."/>
            <person name="Shaw N.A."/>
            <person name="Nagashima S."/>
            <person name="Venkiteswaran J.J."/>
            <person name="Schiff S.L."/>
            <person name="Watanabe T."/>
            <person name="Fukui M."/>
            <person name="Hanada S."/>
            <person name="Tank M."/>
            <person name="Neufeld J.D."/>
        </authorList>
    </citation>
    <scope>NUCLEOTIDE SEQUENCE</scope>
    <source>
        <strain evidence="9">L227-S17</strain>
    </source>
</reference>
<name>A0A8T7M8Q2_9CHLR</name>
<dbReference type="InterPro" id="IPR011701">
    <property type="entry name" value="MFS"/>
</dbReference>
<feature type="transmembrane region" description="Helical" evidence="6">
    <location>
        <begin position="357"/>
        <end position="376"/>
    </location>
</feature>
<feature type="transmembrane region" description="Helical" evidence="6">
    <location>
        <begin position="173"/>
        <end position="192"/>
    </location>
</feature>
<feature type="transmembrane region" description="Helical" evidence="6">
    <location>
        <begin position="258"/>
        <end position="279"/>
    </location>
</feature>
<feature type="transmembrane region" description="Helical" evidence="6">
    <location>
        <begin position="23"/>
        <end position="43"/>
    </location>
</feature>
<dbReference type="Gene3D" id="1.20.1250.20">
    <property type="entry name" value="MFS general substrate transporter like domains"/>
    <property type="match status" value="1"/>
</dbReference>
<evidence type="ECO:0000256" key="3">
    <source>
        <dbReference type="ARBA" id="ARBA00022692"/>
    </source>
</evidence>
<keyword evidence="11" id="KW-1185">Reference proteome</keyword>
<dbReference type="PANTHER" id="PTHR23513">
    <property type="entry name" value="INTEGRAL MEMBRANE EFFLUX PROTEIN-RELATED"/>
    <property type="match status" value="1"/>
</dbReference>
<accession>A0A8T7M8Q2</accession>
<dbReference type="SUPFAM" id="SSF103473">
    <property type="entry name" value="MFS general substrate transporter"/>
    <property type="match status" value="1"/>
</dbReference>
<evidence type="ECO:0000256" key="6">
    <source>
        <dbReference type="SAM" id="Phobius"/>
    </source>
</evidence>
<dbReference type="EMBL" id="CP128400">
    <property type="protein sequence ID" value="WJW68355.1"/>
    <property type="molecule type" value="Genomic_DNA"/>
</dbReference>
<feature type="transmembrane region" description="Helical" evidence="6">
    <location>
        <begin position="224"/>
        <end position="252"/>
    </location>
</feature>
<dbReference type="CDD" id="cd06173">
    <property type="entry name" value="MFS_MefA_like"/>
    <property type="match status" value="1"/>
</dbReference>
<evidence type="ECO:0000313" key="11">
    <source>
        <dbReference type="Proteomes" id="UP001431572"/>
    </source>
</evidence>
<evidence type="ECO:0000256" key="4">
    <source>
        <dbReference type="ARBA" id="ARBA00022989"/>
    </source>
</evidence>
<evidence type="ECO:0000313" key="10">
    <source>
        <dbReference type="Proteomes" id="UP000521676"/>
    </source>
</evidence>
<dbReference type="PANTHER" id="PTHR23513:SF6">
    <property type="entry name" value="MAJOR FACILITATOR SUPERFAMILY ASSOCIATED DOMAIN-CONTAINING PROTEIN"/>
    <property type="match status" value="1"/>
</dbReference>
<dbReference type="GO" id="GO:0022857">
    <property type="term" value="F:transmembrane transporter activity"/>
    <property type="evidence" value="ECO:0007669"/>
    <property type="project" value="InterPro"/>
</dbReference>
<proteinExistence type="predicted"/>
<dbReference type="AlphaFoldDB" id="A0A8T7M8Q2"/>
<keyword evidence="4 6" id="KW-1133">Transmembrane helix</keyword>
<dbReference type="EMBL" id="JACATZ010000003">
    <property type="protein sequence ID" value="NWJ48421.1"/>
    <property type="molecule type" value="Genomic_DNA"/>
</dbReference>
<protein>
    <submittedName>
        <fullName evidence="8">MFS transporter</fullName>
    </submittedName>
</protein>
<evidence type="ECO:0000259" key="7">
    <source>
        <dbReference type="PROSITE" id="PS50850"/>
    </source>
</evidence>
<keyword evidence="2" id="KW-1003">Cell membrane</keyword>